<dbReference type="InterPro" id="IPR010982">
    <property type="entry name" value="Lambda_DNA-bd_dom_sf"/>
</dbReference>
<dbReference type="Gene3D" id="1.25.40.10">
    <property type="entry name" value="Tetratricopeptide repeat domain"/>
    <property type="match status" value="1"/>
</dbReference>
<organism evidence="3 4">
    <name type="scientific">Zhenhengia yiwuensis</name>
    <dbReference type="NCBI Taxonomy" id="2763666"/>
    <lineage>
        <taxon>Bacteria</taxon>
        <taxon>Bacillati</taxon>
        <taxon>Bacillota</taxon>
        <taxon>Clostridia</taxon>
        <taxon>Lachnospirales</taxon>
        <taxon>Lachnospiraceae</taxon>
        <taxon>Zhenhengia</taxon>
    </lineage>
</organism>
<dbReference type="InterPro" id="IPR001387">
    <property type="entry name" value="Cro/C1-type_HTH"/>
</dbReference>
<proteinExistence type="predicted"/>
<feature type="domain" description="HTH cro/C1-type" evidence="2">
    <location>
        <begin position="7"/>
        <end position="61"/>
    </location>
</feature>
<dbReference type="SMART" id="SM00530">
    <property type="entry name" value="HTH_XRE"/>
    <property type="match status" value="1"/>
</dbReference>
<dbReference type="SUPFAM" id="SSF47413">
    <property type="entry name" value="lambda repressor-like DNA-binding domains"/>
    <property type="match status" value="1"/>
</dbReference>
<dbReference type="PROSITE" id="PS50943">
    <property type="entry name" value="HTH_CROC1"/>
    <property type="match status" value="1"/>
</dbReference>
<dbReference type="PANTHER" id="PTHR46558">
    <property type="entry name" value="TRACRIPTIONAL REGULATORY PROTEIN-RELATED-RELATED"/>
    <property type="match status" value="1"/>
</dbReference>
<dbReference type="EMBL" id="JACRSY010000065">
    <property type="protein sequence ID" value="MBC8581621.1"/>
    <property type="molecule type" value="Genomic_DNA"/>
</dbReference>
<gene>
    <name evidence="3" type="ORF">H8718_19225</name>
</gene>
<dbReference type="GO" id="GO:0003677">
    <property type="term" value="F:DNA binding"/>
    <property type="evidence" value="ECO:0007669"/>
    <property type="project" value="UniProtKB-KW"/>
</dbReference>
<accession>A0A926EI42</accession>
<dbReference type="InterPro" id="IPR011990">
    <property type="entry name" value="TPR-like_helical_dom_sf"/>
</dbReference>
<evidence type="ECO:0000313" key="4">
    <source>
        <dbReference type="Proteomes" id="UP000655830"/>
    </source>
</evidence>
<evidence type="ECO:0000313" key="3">
    <source>
        <dbReference type="EMBL" id="MBC8581621.1"/>
    </source>
</evidence>
<dbReference type="Gene3D" id="1.10.260.40">
    <property type="entry name" value="lambda repressor-like DNA-binding domains"/>
    <property type="match status" value="1"/>
</dbReference>
<keyword evidence="4" id="KW-1185">Reference proteome</keyword>
<keyword evidence="1" id="KW-0238">DNA-binding</keyword>
<protein>
    <submittedName>
        <fullName evidence="3">Helix-turn-helix domain-containing protein</fullName>
    </submittedName>
</protein>
<dbReference type="Pfam" id="PF01381">
    <property type="entry name" value="HTH_3"/>
    <property type="match status" value="1"/>
</dbReference>
<dbReference type="RefSeq" id="WP_249334628.1">
    <property type="nucleotide sequence ID" value="NZ_JACRSY010000065.1"/>
</dbReference>
<dbReference type="Proteomes" id="UP000655830">
    <property type="component" value="Unassembled WGS sequence"/>
</dbReference>
<dbReference type="CDD" id="cd00093">
    <property type="entry name" value="HTH_XRE"/>
    <property type="match status" value="1"/>
</dbReference>
<reference evidence="3" key="1">
    <citation type="submission" date="2020-08" db="EMBL/GenBank/DDBJ databases">
        <title>Genome public.</title>
        <authorList>
            <person name="Liu C."/>
            <person name="Sun Q."/>
        </authorList>
    </citation>
    <scope>NUCLEOTIDE SEQUENCE</scope>
    <source>
        <strain evidence="3">NSJ-12</strain>
    </source>
</reference>
<dbReference type="PANTHER" id="PTHR46558:SF11">
    <property type="entry name" value="HTH-TYPE TRANSCRIPTIONAL REGULATOR XRE"/>
    <property type="match status" value="1"/>
</dbReference>
<evidence type="ECO:0000259" key="2">
    <source>
        <dbReference type="PROSITE" id="PS50943"/>
    </source>
</evidence>
<dbReference type="AlphaFoldDB" id="A0A926EI42"/>
<name>A0A926EI42_9FIRM</name>
<comment type="caution">
    <text evidence="3">The sequence shown here is derived from an EMBL/GenBank/DDBJ whole genome shotgun (WGS) entry which is preliminary data.</text>
</comment>
<sequence>MNIGRNIKKLREAKQITQEQLGKLLNVSHQAVSKWENGVTLPDVLILSKLGRVLEVLVDDLLKDEIDSYESYADRLYAIYAECRTLENFLRAEEEYRKIIESGRYTNKQLSEYGGIYHKGMHDCRKKAFEIYDKVIKDEKENKSELYYDTLRTRVSLQAQLGQCNQAIEECKKLFEEEAESEQGYILLLAAYIFNGKYEEGLKLAEKAIIQFPNSSLITFNVAECYAHFERYDEAFKYWDKTFELCNQYIDPMFSKAFCYQKLGRKQDELAQWKEIVAWLEAKGLQIAADNHRQNIIRLEEELTAGKVNQKN</sequence>
<dbReference type="SUPFAM" id="SSF48452">
    <property type="entry name" value="TPR-like"/>
    <property type="match status" value="1"/>
</dbReference>
<evidence type="ECO:0000256" key="1">
    <source>
        <dbReference type="ARBA" id="ARBA00023125"/>
    </source>
</evidence>